<dbReference type="GO" id="GO:0007018">
    <property type="term" value="P:microtubule-based movement"/>
    <property type="evidence" value="ECO:0007669"/>
    <property type="project" value="TreeGrafter"/>
</dbReference>
<dbReference type="GO" id="GO:0005868">
    <property type="term" value="C:cytoplasmic dynein complex"/>
    <property type="evidence" value="ECO:0007669"/>
    <property type="project" value="TreeGrafter"/>
</dbReference>
<protein>
    <recommendedName>
        <fullName evidence="3">Tctex-1</fullName>
    </recommendedName>
</protein>
<dbReference type="CDD" id="cd21455">
    <property type="entry name" value="DLC-like_DYNLT1_DYNLT3"/>
    <property type="match status" value="1"/>
</dbReference>
<dbReference type="GO" id="GO:0045505">
    <property type="term" value="F:dynein intermediate chain binding"/>
    <property type="evidence" value="ECO:0007669"/>
    <property type="project" value="TreeGrafter"/>
</dbReference>
<dbReference type="GO" id="GO:0005737">
    <property type="term" value="C:cytoplasm"/>
    <property type="evidence" value="ECO:0007669"/>
    <property type="project" value="TreeGrafter"/>
</dbReference>
<sequence>MAEGSDAAQDACGYSASDVHKVLRAAVDLAVGEGEYRHGLVGELNNNIVEYATKKISALRPPSVKTIVTCTIVQNSGGFHITNSAFWDDSTDAVVTYEFTNKAMSVVVTAYLIAC</sequence>
<organism evidence="1 2">
    <name type="scientific">Coemansia biformis</name>
    <dbReference type="NCBI Taxonomy" id="1286918"/>
    <lineage>
        <taxon>Eukaryota</taxon>
        <taxon>Fungi</taxon>
        <taxon>Fungi incertae sedis</taxon>
        <taxon>Zoopagomycota</taxon>
        <taxon>Kickxellomycotina</taxon>
        <taxon>Kickxellomycetes</taxon>
        <taxon>Kickxellales</taxon>
        <taxon>Kickxellaceae</taxon>
        <taxon>Coemansia</taxon>
    </lineage>
</organism>
<name>A0A9W7YHW2_9FUNG</name>
<gene>
    <name evidence="1" type="ORF">LPJ61_000853</name>
</gene>
<dbReference type="AlphaFoldDB" id="A0A9W7YHW2"/>
<dbReference type="InterPro" id="IPR038586">
    <property type="entry name" value="Tctex-1-like_sf"/>
</dbReference>
<accession>A0A9W7YHW2</accession>
<dbReference type="InterPro" id="IPR005334">
    <property type="entry name" value="Tctex-1-like"/>
</dbReference>
<reference evidence="1" key="1">
    <citation type="submission" date="2022-07" db="EMBL/GenBank/DDBJ databases">
        <title>Phylogenomic reconstructions and comparative analyses of Kickxellomycotina fungi.</title>
        <authorList>
            <person name="Reynolds N.K."/>
            <person name="Stajich J.E."/>
            <person name="Barry K."/>
            <person name="Grigoriev I.V."/>
            <person name="Crous P."/>
            <person name="Smith M.E."/>
        </authorList>
    </citation>
    <scope>NUCLEOTIDE SEQUENCE</scope>
    <source>
        <strain evidence="1">BCRC 34381</strain>
    </source>
</reference>
<evidence type="ECO:0008006" key="3">
    <source>
        <dbReference type="Google" id="ProtNLM"/>
    </source>
</evidence>
<evidence type="ECO:0000313" key="2">
    <source>
        <dbReference type="Proteomes" id="UP001143981"/>
    </source>
</evidence>
<dbReference type="EMBL" id="JANBOI010000053">
    <property type="protein sequence ID" value="KAJ1734847.1"/>
    <property type="molecule type" value="Genomic_DNA"/>
</dbReference>
<keyword evidence="2" id="KW-1185">Reference proteome</keyword>
<dbReference type="OrthoDB" id="10059120at2759"/>
<comment type="caution">
    <text evidence="1">The sequence shown here is derived from an EMBL/GenBank/DDBJ whole genome shotgun (WGS) entry which is preliminary data.</text>
</comment>
<dbReference type="Pfam" id="PF03645">
    <property type="entry name" value="Tctex-1"/>
    <property type="match status" value="1"/>
</dbReference>
<dbReference type="PANTHER" id="PTHR21255:SF4">
    <property type="entry name" value="DYNEIN LIGHT CHAIN TCTEX-TYPE"/>
    <property type="match status" value="1"/>
</dbReference>
<dbReference type="Gene3D" id="3.30.1140.40">
    <property type="entry name" value="Tctex-1"/>
    <property type="match status" value="1"/>
</dbReference>
<dbReference type="Proteomes" id="UP001143981">
    <property type="component" value="Unassembled WGS sequence"/>
</dbReference>
<proteinExistence type="predicted"/>
<evidence type="ECO:0000313" key="1">
    <source>
        <dbReference type="EMBL" id="KAJ1734847.1"/>
    </source>
</evidence>
<dbReference type="PANTHER" id="PTHR21255">
    <property type="entry name" value="T-COMPLEX-ASSOCIATED-TESTIS-EXPRESSED 1/ DYNEIN LIGHT CHAIN"/>
    <property type="match status" value="1"/>
</dbReference>